<sequence length="49" mass="5161">MTPPFAVIQELLVVLAGLGFVCLVTAIFVVIARFAARKVLSDDDGSSLP</sequence>
<keyword evidence="3" id="KW-1185">Reference proteome</keyword>
<organism evidence="2 3">
    <name type="scientific">Solirubrobacter phytolaccae</name>
    <dbReference type="NCBI Taxonomy" id="1404360"/>
    <lineage>
        <taxon>Bacteria</taxon>
        <taxon>Bacillati</taxon>
        <taxon>Actinomycetota</taxon>
        <taxon>Thermoleophilia</taxon>
        <taxon>Solirubrobacterales</taxon>
        <taxon>Solirubrobacteraceae</taxon>
        <taxon>Solirubrobacter</taxon>
    </lineage>
</organism>
<dbReference type="Proteomes" id="UP001147653">
    <property type="component" value="Unassembled WGS sequence"/>
</dbReference>
<evidence type="ECO:0000256" key="1">
    <source>
        <dbReference type="SAM" id="Phobius"/>
    </source>
</evidence>
<keyword evidence="1" id="KW-0812">Transmembrane</keyword>
<gene>
    <name evidence="2" type="ORF">OJ997_08655</name>
</gene>
<accession>A0A9X3S6W5</accession>
<comment type="caution">
    <text evidence="2">The sequence shown here is derived from an EMBL/GenBank/DDBJ whole genome shotgun (WGS) entry which is preliminary data.</text>
</comment>
<evidence type="ECO:0000313" key="3">
    <source>
        <dbReference type="Proteomes" id="UP001147653"/>
    </source>
</evidence>
<name>A0A9X3S6W5_9ACTN</name>
<dbReference type="EMBL" id="JAPDDP010000012">
    <property type="protein sequence ID" value="MDA0180364.1"/>
    <property type="molecule type" value="Genomic_DNA"/>
</dbReference>
<feature type="transmembrane region" description="Helical" evidence="1">
    <location>
        <begin position="12"/>
        <end position="32"/>
    </location>
</feature>
<reference evidence="2" key="1">
    <citation type="submission" date="2022-10" db="EMBL/GenBank/DDBJ databases">
        <title>The WGS of Solirubrobacter phytolaccae KCTC 29190.</title>
        <authorList>
            <person name="Jiang Z."/>
        </authorList>
    </citation>
    <scope>NUCLEOTIDE SEQUENCE</scope>
    <source>
        <strain evidence="2">KCTC 29190</strain>
    </source>
</reference>
<dbReference type="RefSeq" id="WP_270024673.1">
    <property type="nucleotide sequence ID" value="NZ_JAPDDP010000012.1"/>
</dbReference>
<dbReference type="AlphaFoldDB" id="A0A9X3S6W5"/>
<keyword evidence="1" id="KW-1133">Transmembrane helix</keyword>
<evidence type="ECO:0000313" key="2">
    <source>
        <dbReference type="EMBL" id="MDA0180364.1"/>
    </source>
</evidence>
<keyword evidence="1" id="KW-0472">Membrane</keyword>
<protein>
    <submittedName>
        <fullName evidence="2">Uncharacterized protein</fullName>
    </submittedName>
</protein>
<proteinExistence type="predicted"/>